<organism evidence="2 3">
    <name type="scientific">Candidatus Curtissbacteria bacterium GW2011_GWA1_40_16</name>
    <dbReference type="NCBI Taxonomy" id="1618405"/>
    <lineage>
        <taxon>Bacteria</taxon>
        <taxon>Candidatus Curtissiibacteriota</taxon>
    </lineage>
</organism>
<comment type="caution">
    <text evidence="2">The sequence shown here is derived from an EMBL/GenBank/DDBJ whole genome shotgun (WGS) entry which is preliminary data.</text>
</comment>
<gene>
    <name evidence="2" type="ORF">UT84_C0023G0005</name>
</gene>
<reference evidence="2 3" key="1">
    <citation type="journal article" date="2015" name="Nature">
        <title>rRNA introns, odd ribosomes, and small enigmatic genomes across a large radiation of phyla.</title>
        <authorList>
            <person name="Brown C.T."/>
            <person name="Hug L.A."/>
            <person name="Thomas B.C."/>
            <person name="Sharon I."/>
            <person name="Castelle C.J."/>
            <person name="Singh A."/>
            <person name="Wilkins M.J."/>
            <person name="Williams K.H."/>
            <person name="Banfield J.F."/>
        </authorList>
    </citation>
    <scope>NUCLEOTIDE SEQUENCE [LARGE SCALE GENOMIC DNA]</scope>
</reference>
<evidence type="ECO:0000256" key="1">
    <source>
        <dbReference type="SAM" id="Phobius"/>
    </source>
</evidence>
<sequence length="117" mass="13191">MIITKFLITIFVFFALSRVVLRFKESKVSLVALIGWVLLWSSVELIVWIPAAASSVAQILGIGRGADLIIYSSIVILFYLIFRIYVKFEDLERQITQIVQTVALKKQTDKPAGKSSK</sequence>
<protein>
    <recommendedName>
        <fullName evidence="4">DUF2304 domain-containing protein</fullName>
    </recommendedName>
</protein>
<dbReference type="Pfam" id="PF10066">
    <property type="entry name" value="DUF2304"/>
    <property type="match status" value="1"/>
</dbReference>
<evidence type="ECO:0000313" key="3">
    <source>
        <dbReference type="Proteomes" id="UP000034531"/>
    </source>
</evidence>
<dbReference type="Proteomes" id="UP000034531">
    <property type="component" value="Unassembled WGS sequence"/>
</dbReference>
<keyword evidence="1" id="KW-1133">Transmembrane helix</keyword>
<dbReference type="AlphaFoldDB" id="A0A0G0UHJ2"/>
<keyword evidence="1" id="KW-0472">Membrane</keyword>
<accession>A0A0G0UHJ2</accession>
<proteinExistence type="predicted"/>
<feature type="transmembrane region" description="Helical" evidence="1">
    <location>
        <begin position="69"/>
        <end position="86"/>
    </location>
</feature>
<feature type="transmembrane region" description="Helical" evidence="1">
    <location>
        <begin position="30"/>
        <end position="49"/>
    </location>
</feature>
<dbReference type="EMBL" id="LBYI01000023">
    <property type="protein sequence ID" value="KKR49597.1"/>
    <property type="molecule type" value="Genomic_DNA"/>
</dbReference>
<evidence type="ECO:0000313" key="2">
    <source>
        <dbReference type="EMBL" id="KKR49597.1"/>
    </source>
</evidence>
<evidence type="ECO:0008006" key="4">
    <source>
        <dbReference type="Google" id="ProtNLM"/>
    </source>
</evidence>
<name>A0A0G0UHJ2_9BACT</name>
<dbReference type="InterPro" id="IPR019277">
    <property type="entry name" value="DUF2304"/>
</dbReference>
<keyword evidence="1" id="KW-0812">Transmembrane</keyword>
<feature type="transmembrane region" description="Helical" evidence="1">
    <location>
        <begin position="6"/>
        <end position="23"/>
    </location>
</feature>